<dbReference type="EMBL" id="KQ982215">
    <property type="protein sequence ID" value="KYQ58932.1"/>
    <property type="molecule type" value="Genomic_DNA"/>
</dbReference>
<proteinExistence type="predicted"/>
<accession>A0A151XEX1</accession>
<dbReference type="AlphaFoldDB" id="A0A151XEX1"/>
<name>A0A151XEX1_9HYME</name>
<organism evidence="2 3">
    <name type="scientific">Mycetomoellerius zeteki</name>
    <dbReference type="NCBI Taxonomy" id="64791"/>
    <lineage>
        <taxon>Eukaryota</taxon>
        <taxon>Metazoa</taxon>
        <taxon>Ecdysozoa</taxon>
        <taxon>Arthropoda</taxon>
        <taxon>Hexapoda</taxon>
        <taxon>Insecta</taxon>
        <taxon>Pterygota</taxon>
        <taxon>Neoptera</taxon>
        <taxon>Endopterygota</taxon>
        <taxon>Hymenoptera</taxon>
        <taxon>Apocrita</taxon>
        <taxon>Aculeata</taxon>
        <taxon>Formicoidea</taxon>
        <taxon>Formicidae</taxon>
        <taxon>Myrmicinae</taxon>
        <taxon>Mycetomoellerius</taxon>
    </lineage>
</organism>
<dbReference type="Proteomes" id="UP000075809">
    <property type="component" value="Unassembled WGS sequence"/>
</dbReference>
<evidence type="ECO:0000313" key="3">
    <source>
        <dbReference type="Proteomes" id="UP000075809"/>
    </source>
</evidence>
<gene>
    <name evidence="2" type="ORF">ALC60_02088</name>
</gene>
<feature type="region of interest" description="Disordered" evidence="1">
    <location>
        <begin position="85"/>
        <end position="138"/>
    </location>
</feature>
<evidence type="ECO:0000313" key="2">
    <source>
        <dbReference type="EMBL" id="KYQ58932.1"/>
    </source>
</evidence>
<evidence type="ECO:0000256" key="1">
    <source>
        <dbReference type="SAM" id="MobiDB-lite"/>
    </source>
</evidence>
<sequence>MTTEVAPARNGDRGSVTGLLVQFDNVLNVHFPRARPCVRIRNPPPAAPVARWPMTDAHGVKVNVSPTGDTLLRGKCNPNFEFSRSSLSSGVPGLSGHSRDVLSHRKGYRRERIGVDEGDDEQRGDIMASRKPTKYDDS</sequence>
<keyword evidence="3" id="KW-1185">Reference proteome</keyword>
<reference evidence="2 3" key="1">
    <citation type="submission" date="2015-09" db="EMBL/GenBank/DDBJ databases">
        <title>Trachymyrmex zeteki WGS genome.</title>
        <authorList>
            <person name="Nygaard S."/>
            <person name="Hu H."/>
            <person name="Boomsma J."/>
            <person name="Zhang G."/>
        </authorList>
    </citation>
    <scope>NUCLEOTIDE SEQUENCE [LARGE SCALE GENOMIC DNA]</scope>
    <source>
        <strain evidence="2">Tzet28-1</strain>
        <tissue evidence="2">Whole body</tissue>
    </source>
</reference>
<feature type="compositionally biased region" description="Low complexity" evidence="1">
    <location>
        <begin position="85"/>
        <end position="96"/>
    </location>
</feature>
<protein>
    <submittedName>
        <fullName evidence="2">Uncharacterized protein</fullName>
    </submittedName>
</protein>